<name>A0ACD3AKI6_9AGAR</name>
<sequence length="82" mass="9098">MHSTAAARRHLCLAFLQKVVPAWSCLESMIRVEASNDEAPSFHFGSEGILPQVILASVFWTNSSYTTLFTIAVPSRYNDHAT</sequence>
<proteinExistence type="predicted"/>
<keyword evidence="2" id="KW-1185">Reference proteome</keyword>
<protein>
    <submittedName>
        <fullName evidence="1">Uncharacterized protein</fullName>
    </submittedName>
</protein>
<evidence type="ECO:0000313" key="1">
    <source>
        <dbReference type="EMBL" id="TFK66195.1"/>
    </source>
</evidence>
<reference evidence="1 2" key="1">
    <citation type="journal article" date="2019" name="Nat. Ecol. Evol.">
        <title>Megaphylogeny resolves global patterns of mushroom evolution.</title>
        <authorList>
            <person name="Varga T."/>
            <person name="Krizsan K."/>
            <person name="Foldi C."/>
            <person name="Dima B."/>
            <person name="Sanchez-Garcia M."/>
            <person name="Sanchez-Ramirez S."/>
            <person name="Szollosi G.J."/>
            <person name="Szarkandi J.G."/>
            <person name="Papp V."/>
            <person name="Albert L."/>
            <person name="Andreopoulos W."/>
            <person name="Angelini C."/>
            <person name="Antonin V."/>
            <person name="Barry K.W."/>
            <person name="Bougher N.L."/>
            <person name="Buchanan P."/>
            <person name="Buyck B."/>
            <person name="Bense V."/>
            <person name="Catcheside P."/>
            <person name="Chovatia M."/>
            <person name="Cooper J."/>
            <person name="Damon W."/>
            <person name="Desjardin D."/>
            <person name="Finy P."/>
            <person name="Geml J."/>
            <person name="Haridas S."/>
            <person name="Hughes K."/>
            <person name="Justo A."/>
            <person name="Karasinski D."/>
            <person name="Kautmanova I."/>
            <person name="Kiss B."/>
            <person name="Kocsube S."/>
            <person name="Kotiranta H."/>
            <person name="LaButti K.M."/>
            <person name="Lechner B.E."/>
            <person name="Liimatainen K."/>
            <person name="Lipzen A."/>
            <person name="Lukacs Z."/>
            <person name="Mihaltcheva S."/>
            <person name="Morgado L.N."/>
            <person name="Niskanen T."/>
            <person name="Noordeloos M.E."/>
            <person name="Ohm R.A."/>
            <person name="Ortiz-Santana B."/>
            <person name="Ovrebo C."/>
            <person name="Racz N."/>
            <person name="Riley R."/>
            <person name="Savchenko A."/>
            <person name="Shiryaev A."/>
            <person name="Soop K."/>
            <person name="Spirin V."/>
            <person name="Szebenyi C."/>
            <person name="Tomsovsky M."/>
            <person name="Tulloss R.E."/>
            <person name="Uehling J."/>
            <person name="Grigoriev I.V."/>
            <person name="Vagvolgyi C."/>
            <person name="Papp T."/>
            <person name="Martin F.M."/>
            <person name="Miettinen O."/>
            <person name="Hibbett D.S."/>
            <person name="Nagy L.G."/>
        </authorList>
    </citation>
    <scope>NUCLEOTIDE SEQUENCE [LARGE SCALE GENOMIC DNA]</scope>
    <source>
        <strain evidence="1 2">NL-1719</strain>
    </source>
</reference>
<accession>A0ACD3AKI6</accession>
<dbReference type="EMBL" id="ML208413">
    <property type="protein sequence ID" value="TFK66195.1"/>
    <property type="molecule type" value="Genomic_DNA"/>
</dbReference>
<evidence type="ECO:0000313" key="2">
    <source>
        <dbReference type="Proteomes" id="UP000308600"/>
    </source>
</evidence>
<organism evidence="1 2">
    <name type="scientific">Pluteus cervinus</name>
    <dbReference type="NCBI Taxonomy" id="181527"/>
    <lineage>
        <taxon>Eukaryota</taxon>
        <taxon>Fungi</taxon>
        <taxon>Dikarya</taxon>
        <taxon>Basidiomycota</taxon>
        <taxon>Agaricomycotina</taxon>
        <taxon>Agaricomycetes</taxon>
        <taxon>Agaricomycetidae</taxon>
        <taxon>Agaricales</taxon>
        <taxon>Pluteineae</taxon>
        <taxon>Pluteaceae</taxon>
        <taxon>Pluteus</taxon>
    </lineage>
</organism>
<dbReference type="Proteomes" id="UP000308600">
    <property type="component" value="Unassembled WGS sequence"/>
</dbReference>
<gene>
    <name evidence="1" type="ORF">BDN72DRAFT_844685</name>
</gene>